<evidence type="ECO:0000256" key="1">
    <source>
        <dbReference type="ARBA" id="ARBA00022801"/>
    </source>
</evidence>
<dbReference type="RefSeq" id="WP_259539374.1">
    <property type="nucleotide sequence ID" value="NZ_JANLCJ010000004.1"/>
</dbReference>
<dbReference type="EMBL" id="JANLCJ010000004">
    <property type="protein sequence ID" value="MCS5734510.1"/>
    <property type="molecule type" value="Genomic_DNA"/>
</dbReference>
<gene>
    <name evidence="3" type="ORF">N1032_12245</name>
</gene>
<protein>
    <submittedName>
        <fullName evidence="3">Alpha/beta hydrolase</fullName>
    </submittedName>
</protein>
<dbReference type="GO" id="GO:0016787">
    <property type="term" value="F:hydrolase activity"/>
    <property type="evidence" value="ECO:0007669"/>
    <property type="project" value="UniProtKB-KW"/>
</dbReference>
<dbReference type="Pfam" id="PF00561">
    <property type="entry name" value="Abhydrolase_1"/>
    <property type="match status" value="1"/>
</dbReference>
<sequence>MMTALARELDQGVIDVGGASVRWFAAGATSGPLPPVVLIHGTGGSTEGHFSFVFPMLARTQRVISVDLAPPPGNAELTVDDLERQVAAVVDREAPTGPVSVLGYSLGAVVAASYAAHHADRVQNLVLVAGWITTDTQQLLRQDVQQQLRGGDPVAFKKLSLLLAFGVPFLAKRSFDELATVAPPPSGTPEFLARLASLNRRIDIADEVAAIRAVTLVIGCTHDLMVPRHHSLALFGAIEDARYLELSSGHALVFERPAELHLAVRTFLSQPSRHPAGTVIPAEQP</sequence>
<dbReference type="InterPro" id="IPR029058">
    <property type="entry name" value="AB_hydrolase_fold"/>
</dbReference>
<organism evidence="3 4">
    <name type="scientific">Herbiconiux daphne</name>
    <dbReference type="NCBI Taxonomy" id="2970914"/>
    <lineage>
        <taxon>Bacteria</taxon>
        <taxon>Bacillati</taxon>
        <taxon>Actinomycetota</taxon>
        <taxon>Actinomycetes</taxon>
        <taxon>Micrococcales</taxon>
        <taxon>Microbacteriaceae</taxon>
        <taxon>Herbiconiux</taxon>
    </lineage>
</organism>
<keyword evidence="1 3" id="KW-0378">Hydrolase</keyword>
<reference evidence="3" key="1">
    <citation type="submission" date="2022-08" db="EMBL/GenBank/DDBJ databases">
        <authorList>
            <person name="Deng Y."/>
            <person name="Han X.-F."/>
            <person name="Zhang Y.-Q."/>
        </authorList>
    </citation>
    <scope>NUCLEOTIDE SEQUENCE</scope>
    <source>
        <strain evidence="3">CPCC 203386</strain>
    </source>
</reference>
<accession>A0ABT2H3K8</accession>
<dbReference type="PANTHER" id="PTHR43798:SF31">
    <property type="entry name" value="AB HYDROLASE SUPERFAMILY PROTEIN YCLE"/>
    <property type="match status" value="1"/>
</dbReference>
<name>A0ABT2H3K8_9MICO</name>
<evidence type="ECO:0000259" key="2">
    <source>
        <dbReference type="Pfam" id="PF00561"/>
    </source>
</evidence>
<comment type="caution">
    <text evidence="3">The sequence shown here is derived from an EMBL/GenBank/DDBJ whole genome shotgun (WGS) entry which is preliminary data.</text>
</comment>
<evidence type="ECO:0000313" key="3">
    <source>
        <dbReference type="EMBL" id="MCS5734510.1"/>
    </source>
</evidence>
<dbReference type="InterPro" id="IPR050266">
    <property type="entry name" value="AB_hydrolase_sf"/>
</dbReference>
<dbReference type="SUPFAM" id="SSF53474">
    <property type="entry name" value="alpha/beta-Hydrolases"/>
    <property type="match status" value="1"/>
</dbReference>
<dbReference type="Gene3D" id="3.40.50.1820">
    <property type="entry name" value="alpha/beta hydrolase"/>
    <property type="match status" value="1"/>
</dbReference>
<dbReference type="PANTHER" id="PTHR43798">
    <property type="entry name" value="MONOACYLGLYCEROL LIPASE"/>
    <property type="match status" value="1"/>
</dbReference>
<feature type="domain" description="AB hydrolase-1" evidence="2">
    <location>
        <begin position="34"/>
        <end position="257"/>
    </location>
</feature>
<proteinExistence type="predicted"/>
<keyword evidence="4" id="KW-1185">Reference proteome</keyword>
<dbReference type="Proteomes" id="UP001165586">
    <property type="component" value="Unassembled WGS sequence"/>
</dbReference>
<evidence type="ECO:0000313" key="4">
    <source>
        <dbReference type="Proteomes" id="UP001165586"/>
    </source>
</evidence>
<dbReference type="InterPro" id="IPR000073">
    <property type="entry name" value="AB_hydrolase_1"/>
</dbReference>